<dbReference type="GO" id="GO:0003676">
    <property type="term" value="F:nucleic acid binding"/>
    <property type="evidence" value="ECO:0007669"/>
    <property type="project" value="InterPro"/>
</dbReference>
<feature type="non-terminal residue" evidence="2">
    <location>
        <position position="1"/>
    </location>
</feature>
<protein>
    <recommendedName>
        <fullName evidence="1">RNase H type-1 domain-containing protein</fullName>
    </recommendedName>
</protein>
<evidence type="ECO:0000259" key="1">
    <source>
        <dbReference type="Pfam" id="PF13456"/>
    </source>
</evidence>
<comment type="caution">
    <text evidence="2">The sequence shown here is derived from an EMBL/GenBank/DDBJ whole genome shotgun (WGS) entry which is preliminary data.</text>
</comment>
<dbReference type="PANTHER" id="PTHR48475:SF1">
    <property type="entry name" value="RNASE H TYPE-1 DOMAIN-CONTAINING PROTEIN"/>
    <property type="match status" value="1"/>
</dbReference>
<evidence type="ECO:0000313" key="3">
    <source>
        <dbReference type="Proteomes" id="UP000257109"/>
    </source>
</evidence>
<reference evidence="2" key="1">
    <citation type="submission" date="2018-05" db="EMBL/GenBank/DDBJ databases">
        <title>Draft genome of Mucuna pruriens seed.</title>
        <authorList>
            <person name="Nnadi N.E."/>
            <person name="Vos R."/>
            <person name="Hasami M.H."/>
            <person name="Devisetty U.K."/>
            <person name="Aguiy J.C."/>
        </authorList>
    </citation>
    <scope>NUCLEOTIDE SEQUENCE [LARGE SCALE GENOMIC DNA]</scope>
    <source>
        <strain evidence="2">JCA_2017</strain>
    </source>
</reference>
<accession>A0A371HQY9</accession>
<name>A0A371HQY9_MUCPR</name>
<feature type="domain" description="RNase H type-1" evidence="1">
    <location>
        <begin position="1"/>
        <end position="81"/>
    </location>
</feature>
<dbReference type="EMBL" id="QJKJ01001926">
    <property type="protein sequence ID" value="RDY05192.1"/>
    <property type="molecule type" value="Genomic_DNA"/>
</dbReference>
<proteinExistence type="predicted"/>
<dbReference type="Pfam" id="PF13456">
    <property type="entry name" value="RVT_3"/>
    <property type="match status" value="1"/>
</dbReference>
<evidence type="ECO:0000313" key="2">
    <source>
        <dbReference type="EMBL" id="RDY05192.1"/>
    </source>
</evidence>
<dbReference type="InterPro" id="IPR036397">
    <property type="entry name" value="RNaseH_sf"/>
</dbReference>
<dbReference type="AlphaFoldDB" id="A0A371HQY9"/>
<dbReference type="InterPro" id="IPR002156">
    <property type="entry name" value="RNaseH_domain"/>
</dbReference>
<dbReference type="InterPro" id="IPR012337">
    <property type="entry name" value="RNaseH-like_sf"/>
</dbReference>
<organism evidence="2 3">
    <name type="scientific">Mucuna pruriens</name>
    <name type="common">Velvet bean</name>
    <name type="synonym">Dolichos pruriens</name>
    <dbReference type="NCBI Taxonomy" id="157652"/>
    <lineage>
        <taxon>Eukaryota</taxon>
        <taxon>Viridiplantae</taxon>
        <taxon>Streptophyta</taxon>
        <taxon>Embryophyta</taxon>
        <taxon>Tracheophyta</taxon>
        <taxon>Spermatophyta</taxon>
        <taxon>Magnoliopsida</taxon>
        <taxon>eudicotyledons</taxon>
        <taxon>Gunneridae</taxon>
        <taxon>Pentapetalae</taxon>
        <taxon>rosids</taxon>
        <taxon>fabids</taxon>
        <taxon>Fabales</taxon>
        <taxon>Fabaceae</taxon>
        <taxon>Papilionoideae</taxon>
        <taxon>50 kb inversion clade</taxon>
        <taxon>NPAAA clade</taxon>
        <taxon>indigoferoid/millettioid clade</taxon>
        <taxon>Phaseoleae</taxon>
        <taxon>Mucuna</taxon>
    </lineage>
</organism>
<dbReference type="OrthoDB" id="1431478at2759"/>
<dbReference type="Gene3D" id="3.30.420.10">
    <property type="entry name" value="Ribonuclease H-like superfamily/Ribonuclease H"/>
    <property type="match status" value="1"/>
</dbReference>
<sequence length="170" mass="19724">MADYEACAIGITMAIEHQVSGLKVFDDLVLVIYQLHKQWETRDAKLIPYHAHIMALKEHFEEISFHYVPWDENQMVDALATLSAMLQGNHGKEMIIHVRQQTKMAHWQQVGEAEIDGKPWYHDIREYLKKGVYPQKATENYKRTLRRLAAGFLLSGAILYKRSADSTLLR</sequence>
<dbReference type="SUPFAM" id="SSF53098">
    <property type="entry name" value="Ribonuclease H-like"/>
    <property type="match status" value="1"/>
</dbReference>
<keyword evidence="3" id="KW-1185">Reference proteome</keyword>
<dbReference type="Proteomes" id="UP000257109">
    <property type="component" value="Unassembled WGS sequence"/>
</dbReference>
<gene>
    <name evidence="2" type="ORF">CR513_10974</name>
</gene>
<dbReference type="GO" id="GO:0004523">
    <property type="term" value="F:RNA-DNA hybrid ribonuclease activity"/>
    <property type="evidence" value="ECO:0007669"/>
    <property type="project" value="InterPro"/>
</dbReference>
<dbReference type="PANTHER" id="PTHR48475">
    <property type="entry name" value="RIBONUCLEASE H"/>
    <property type="match status" value="1"/>
</dbReference>